<reference evidence="2" key="1">
    <citation type="submission" date="2015-07" db="EMBL/GenBank/DDBJ databases">
        <title>Genome sequencing project for genomic taxonomy and phylogenomics of Bacillus-like bacteria.</title>
        <authorList>
            <person name="Liu B."/>
            <person name="Wang J."/>
            <person name="Zhu Y."/>
            <person name="Liu G."/>
            <person name="Chen Q."/>
            <person name="Chen Z."/>
            <person name="Lan J."/>
            <person name="Che J."/>
            <person name="Ge C."/>
            <person name="Shi H."/>
            <person name="Pan Z."/>
            <person name="Liu X."/>
        </authorList>
    </citation>
    <scope>NUCLEOTIDE SEQUENCE [LARGE SCALE GENOMIC DNA]</scope>
    <source>
        <strain evidence="2">DSM 9887</strain>
    </source>
</reference>
<organism evidence="1 2">
    <name type="scientific">Brevibacillus reuszeri</name>
    <dbReference type="NCBI Taxonomy" id="54915"/>
    <lineage>
        <taxon>Bacteria</taxon>
        <taxon>Bacillati</taxon>
        <taxon>Bacillota</taxon>
        <taxon>Bacilli</taxon>
        <taxon>Bacillales</taxon>
        <taxon>Paenibacillaceae</taxon>
        <taxon>Brevibacillus</taxon>
    </lineage>
</organism>
<evidence type="ECO:0000313" key="2">
    <source>
        <dbReference type="Proteomes" id="UP000036834"/>
    </source>
</evidence>
<sequence length="78" mass="8435">MGHTTVGGVITVERNLSVNGREYNFATTYDGDSQYNVQVRSGNKVVTMFKISAESESEVFDAAIAHFSADIEMGNVNG</sequence>
<name>A0A0K9YNM1_9BACL</name>
<dbReference type="PATRIC" id="fig|54915.3.peg.1976"/>
<proteinExistence type="predicted"/>
<comment type="caution">
    <text evidence="1">The sequence shown here is derived from an EMBL/GenBank/DDBJ whole genome shotgun (WGS) entry which is preliminary data.</text>
</comment>
<evidence type="ECO:0000313" key="1">
    <source>
        <dbReference type="EMBL" id="KNB70252.1"/>
    </source>
</evidence>
<protein>
    <submittedName>
        <fullName evidence="1">Uncharacterized protein</fullName>
    </submittedName>
</protein>
<dbReference type="EMBL" id="LGIQ01000009">
    <property type="protein sequence ID" value="KNB70252.1"/>
    <property type="molecule type" value="Genomic_DNA"/>
</dbReference>
<gene>
    <name evidence="1" type="ORF">ADS79_14900</name>
</gene>
<dbReference type="AlphaFoldDB" id="A0A0K9YNM1"/>
<dbReference type="STRING" id="54915.ADS79_14900"/>
<accession>A0A0K9YNM1</accession>
<dbReference type="Proteomes" id="UP000036834">
    <property type="component" value="Unassembled WGS sequence"/>
</dbReference>